<keyword evidence="9" id="KW-1185">Reference proteome</keyword>
<feature type="non-terminal residue" evidence="8">
    <location>
        <position position="635"/>
    </location>
</feature>
<dbReference type="GO" id="GO:0000981">
    <property type="term" value="F:DNA-binding transcription factor activity, RNA polymerase II-specific"/>
    <property type="evidence" value="ECO:0007669"/>
    <property type="project" value="InterPro"/>
</dbReference>
<feature type="compositionally biased region" description="Polar residues" evidence="6">
    <location>
        <begin position="142"/>
        <end position="151"/>
    </location>
</feature>
<dbReference type="PROSITE" id="PS50048">
    <property type="entry name" value="ZN2_CY6_FUNGAL_2"/>
    <property type="match status" value="1"/>
</dbReference>
<dbReference type="Gene3D" id="4.10.240.10">
    <property type="entry name" value="Zn(2)-C6 fungal-type DNA-binding domain"/>
    <property type="match status" value="1"/>
</dbReference>
<keyword evidence="2" id="KW-0479">Metal-binding</keyword>
<dbReference type="EMBL" id="JAODAN010000010">
    <property type="protein sequence ID" value="KAK1921689.1"/>
    <property type="molecule type" value="Genomic_DNA"/>
</dbReference>
<dbReference type="InterPro" id="IPR001138">
    <property type="entry name" value="Zn2Cys6_DnaBD"/>
</dbReference>
<dbReference type="InterPro" id="IPR007219">
    <property type="entry name" value="XnlR_reg_dom"/>
</dbReference>
<dbReference type="Proteomes" id="UP001182556">
    <property type="component" value="Unassembled WGS sequence"/>
</dbReference>
<name>A0AAD9FM90_PAPLA</name>
<feature type="compositionally biased region" description="Low complexity" evidence="6">
    <location>
        <begin position="78"/>
        <end position="109"/>
    </location>
</feature>
<feature type="domain" description="Zn(2)-C6 fungal-type" evidence="7">
    <location>
        <begin position="5"/>
        <end position="35"/>
    </location>
</feature>
<dbReference type="CDD" id="cd12148">
    <property type="entry name" value="fungal_TF_MHR"/>
    <property type="match status" value="1"/>
</dbReference>
<dbReference type="Pfam" id="PF00172">
    <property type="entry name" value="Zn_clus"/>
    <property type="match status" value="1"/>
</dbReference>
<evidence type="ECO:0000256" key="4">
    <source>
        <dbReference type="ARBA" id="ARBA00023163"/>
    </source>
</evidence>
<dbReference type="SMART" id="SM00906">
    <property type="entry name" value="Fungal_trans"/>
    <property type="match status" value="1"/>
</dbReference>
<gene>
    <name evidence="8" type="ORF">DB88DRAFT_443137</name>
</gene>
<comment type="caution">
    <text evidence="8">The sequence shown here is derived from an EMBL/GenBank/DDBJ whole genome shotgun (WGS) entry which is preliminary data.</text>
</comment>
<evidence type="ECO:0000256" key="1">
    <source>
        <dbReference type="ARBA" id="ARBA00004123"/>
    </source>
</evidence>
<keyword evidence="3" id="KW-0805">Transcription regulation</keyword>
<dbReference type="GO" id="GO:0006351">
    <property type="term" value="P:DNA-templated transcription"/>
    <property type="evidence" value="ECO:0007669"/>
    <property type="project" value="InterPro"/>
</dbReference>
<comment type="subcellular location">
    <subcellularLocation>
        <location evidence="1">Nucleus</location>
    </subcellularLocation>
</comment>
<evidence type="ECO:0000313" key="8">
    <source>
        <dbReference type="EMBL" id="KAK1921689.1"/>
    </source>
</evidence>
<evidence type="ECO:0000256" key="5">
    <source>
        <dbReference type="ARBA" id="ARBA00023242"/>
    </source>
</evidence>
<evidence type="ECO:0000256" key="2">
    <source>
        <dbReference type="ARBA" id="ARBA00022723"/>
    </source>
</evidence>
<sequence>LTTRACGFCRRRKLKCTGERPKCSSCIKYSKECEYAPPPKAAKYKALETTESVAFVPDGDSIPVSMLRYAPPVPDTRSSISSNNTGSLSNGPNPRQASISRSSPSSSSSTPDAMIGLPLNATVDSKSPNPYGRPLPHHGLLNGSTNLNGDQGVNGPDAASNVTVDPVDSISQTLGEFLFTPKTVIEGIPPSPTAQSMASKKQRTRTDTGGSDIPLNKTLIPMESDGLTDAVRESLLDCFLAHSRLFLEMSIPRFRYRMTFTDKRRPAPALLYAMYLWATRMTNSPKVSPMEQHFFEASCRALDVSSSNADRLIDCMRAAMLLSCYSYSSGRYHEGWILCGMAVRMILSTGLHQIRSCVYAPEPPRDPFLRGKTVDADRSWSILAVERTGALATGFPCGIADADIITPFPRAFGDIASRSVTQHDDLTIRDLYRHTYFEQDDEHPLSGRWMKAVVILERASKLAFIDPEEDSEYARAWSTYFMQSPHNPRLSNPPAWLDQPKYRCPKDYSETKLALDQLQSHMGVDGIFPVDRRRNAQIDGADEPAITPHTIKLHHQFAATHIFLHDINAPGVENKEALAGARRSVSLMRHLPPLDYADTDSFCVTVWSMIAKTLIKELRRLYLLKDAPGELAVAT</sequence>
<keyword evidence="5" id="KW-0539">Nucleus</keyword>
<evidence type="ECO:0000259" key="7">
    <source>
        <dbReference type="PROSITE" id="PS50048"/>
    </source>
</evidence>
<dbReference type="InterPro" id="IPR050815">
    <property type="entry name" value="TF_fung"/>
</dbReference>
<dbReference type="PANTHER" id="PTHR47338">
    <property type="entry name" value="ZN(II)2CYS6 TRANSCRIPTION FACTOR (EUROFUNG)-RELATED"/>
    <property type="match status" value="1"/>
</dbReference>
<dbReference type="InterPro" id="IPR036864">
    <property type="entry name" value="Zn2-C6_fun-type_DNA-bd_sf"/>
</dbReference>
<dbReference type="GO" id="GO:0003677">
    <property type="term" value="F:DNA binding"/>
    <property type="evidence" value="ECO:0007669"/>
    <property type="project" value="InterPro"/>
</dbReference>
<dbReference type="GO" id="GO:0005634">
    <property type="term" value="C:nucleus"/>
    <property type="evidence" value="ECO:0007669"/>
    <property type="project" value="UniProtKB-SubCell"/>
</dbReference>
<proteinExistence type="predicted"/>
<reference evidence="8" key="1">
    <citation type="submission" date="2023-02" db="EMBL/GenBank/DDBJ databases">
        <title>Identification and recombinant expression of a fungal hydrolase from Papiliotrema laurentii that hydrolyzes apple cutin and clears colloidal polyester polyurethane.</title>
        <authorList>
            <consortium name="DOE Joint Genome Institute"/>
            <person name="Roman V.A."/>
            <person name="Bojanowski C."/>
            <person name="Crable B.R."/>
            <person name="Wagner D.N."/>
            <person name="Hung C.S."/>
            <person name="Nadeau L.J."/>
            <person name="Schratz L."/>
            <person name="Haridas S."/>
            <person name="Pangilinan J."/>
            <person name="Lipzen A."/>
            <person name="Na H."/>
            <person name="Yan M."/>
            <person name="Ng V."/>
            <person name="Grigoriev I.V."/>
            <person name="Spatafora J.W."/>
            <person name="Barlow D."/>
            <person name="Biffinger J."/>
            <person name="Kelley-Loughnane N."/>
            <person name="Varaljay V.A."/>
            <person name="Crookes-Goodson W.J."/>
        </authorList>
    </citation>
    <scope>NUCLEOTIDE SEQUENCE</scope>
    <source>
        <strain evidence="8">5307AH</strain>
    </source>
</reference>
<accession>A0AAD9FM90</accession>
<evidence type="ECO:0000256" key="6">
    <source>
        <dbReference type="SAM" id="MobiDB-lite"/>
    </source>
</evidence>
<dbReference type="AlphaFoldDB" id="A0AAD9FM90"/>
<dbReference type="PROSITE" id="PS00463">
    <property type="entry name" value="ZN2_CY6_FUNGAL_1"/>
    <property type="match status" value="1"/>
</dbReference>
<evidence type="ECO:0000256" key="3">
    <source>
        <dbReference type="ARBA" id="ARBA00023015"/>
    </source>
</evidence>
<organism evidence="8 9">
    <name type="scientific">Papiliotrema laurentii</name>
    <name type="common">Cryptococcus laurentii</name>
    <dbReference type="NCBI Taxonomy" id="5418"/>
    <lineage>
        <taxon>Eukaryota</taxon>
        <taxon>Fungi</taxon>
        <taxon>Dikarya</taxon>
        <taxon>Basidiomycota</taxon>
        <taxon>Agaricomycotina</taxon>
        <taxon>Tremellomycetes</taxon>
        <taxon>Tremellales</taxon>
        <taxon>Rhynchogastremaceae</taxon>
        <taxon>Papiliotrema</taxon>
    </lineage>
</organism>
<dbReference type="SUPFAM" id="SSF57701">
    <property type="entry name" value="Zn2/Cys6 DNA-binding domain"/>
    <property type="match status" value="1"/>
</dbReference>
<evidence type="ECO:0000313" key="9">
    <source>
        <dbReference type="Proteomes" id="UP001182556"/>
    </source>
</evidence>
<keyword evidence="4" id="KW-0804">Transcription</keyword>
<protein>
    <recommendedName>
        <fullName evidence="7">Zn(2)-C6 fungal-type domain-containing protein</fullName>
    </recommendedName>
</protein>
<dbReference type="GO" id="GO:0008270">
    <property type="term" value="F:zinc ion binding"/>
    <property type="evidence" value="ECO:0007669"/>
    <property type="project" value="InterPro"/>
</dbReference>
<feature type="region of interest" description="Disordered" evidence="6">
    <location>
        <begin position="67"/>
        <end position="155"/>
    </location>
</feature>
<dbReference type="Pfam" id="PF04082">
    <property type="entry name" value="Fungal_trans"/>
    <property type="match status" value="1"/>
</dbReference>
<dbReference type="SMART" id="SM00066">
    <property type="entry name" value="GAL4"/>
    <property type="match status" value="1"/>
</dbReference>
<dbReference type="PANTHER" id="PTHR47338:SF29">
    <property type="entry name" value="ZN(2)-C6 FUNGAL-TYPE DOMAIN-CONTAINING PROTEIN"/>
    <property type="match status" value="1"/>
</dbReference>
<feature type="region of interest" description="Disordered" evidence="6">
    <location>
        <begin position="188"/>
        <end position="217"/>
    </location>
</feature>
<dbReference type="CDD" id="cd00067">
    <property type="entry name" value="GAL4"/>
    <property type="match status" value="1"/>
</dbReference>